<protein>
    <submittedName>
        <fullName evidence="1">Uncharacterized protein</fullName>
    </submittedName>
</protein>
<sequence length="124" mass="14413">MTTSTLSSLLRKIRLSTVSNISDILRNYNGNDWYHHIRYRPNNVCTFPILSDRHHDLCLVGLYGHVTLKNVKLIHLLEGSFVLDQRRYVSLDNPTHSFMPFQDCKLISKEETAILILCKNNNNQ</sequence>
<reference evidence="1" key="1">
    <citation type="journal article" date="2020" name="Nature">
        <title>Giant virus diversity and host interactions through global metagenomics.</title>
        <authorList>
            <person name="Schulz F."/>
            <person name="Roux S."/>
            <person name="Paez-Espino D."/>
            <person name="Jungbluth S."/>
            <person name="Walsh D.A."/>
            <person name="Denef V.J."/>
            <person name="McMahon K.D."/>
            <person name="Konstantinidis K.T."/>
            <person name="Eloe-Fadrosh E.A."/>
            <person name="Kyrpides N.C."/>
            <person name="Woyke T."/>
        </authorList>
    </citation>
    <scope>NUCLEOTIDE SEQUENCE</scope>
    <source>
        <strain evidence="1">GVMAG-S-3300010158-109</strain>
    </source>
</reference>
<organism evidence="1">
    <name type="scientific">viral metagenome</name>
    <dbReference type="NCBI Taxonomy" id="1070528"/>
    <lineage>
        <taxon>unclassified sequences</taxon>
        <taxon>metagenomes</taxon>
        <taxon>organismal metagenomes</taxon>
    </lineage>
</organism>
<accession>A0A6C0KHV9</accession>
<proteinExistence type="predicted"/>
<dbReference type="AlphaFoldDB" id="A0A6C0KHV9"/>
<name>A0A6C0KHV9_9ZZZZ</name>
<evidence type="ECO:0000313" key="1">
    <source>
        <dbReference type="EMBL" id="QHU15918.1"/>
    </source>
</evidence>
<dbReference type="EMBL" id="MN740869">
    <property type="protein sequence ID" value="QHU15918.1"/>
    <property type="molecule type" value="Genomic_DNA"/>
</dbReference>